<dbReference type="InterPro" id="IPR001173">
    <property type="entry name" value="Glyco_trans_2-like"/>
</dbReference>
<dbReference type="Proteomes" id="UP000179243">
    <property type="component" value="Unassembled WGS sequence"/>
</dbReference>
<accession>A0A1F7FC90</accession>
<feature type="domain" description="Glycosyltransferase 2-like" evidence="1">
    <location>
        <begin position="8"/>
        <end position="132"/>
    </location>
</feature>
<organism evidence="2 3">
    <name type="scientific">Candidatus Raymondbacteria bacterium RIFOXYD12_FULL_49_13</name>
    <dbReference type="NCBI Taxonomy" id="1817890"/>
    <lineage>
        <taxon>Bacteria</taxon>
        <taxon>Raymondiibacteriota</taxon>
    </lineage>
</organism>
<dbReference type="SUPFAM" id="SSF53448">
    <property type="entry name" value="Nucleotide-diphospho-sugar transferases"/>
    <property type="match status" value="1"/>
</dbReference>
<gene>
    <name evidence="2" type="ORF">A2519_19530</name>
</gene>
<dbReference type="InterPro" id="IPR050834">
    <property type="entry name" value="Glycosyltransf_2"/>
</dbReference>
<dbReference type="Pfam" id="PF00535">
    <property type="entry name" value="Glycos_transf_2"/>
    <property type="match status" value="1"/>
</dbReference>
<proteinExistence type="predicted"/>
<evidence type="ECO:0000313" key="3">
    <source>
        <dbReference type="Proteomes" id="UP000179243"/>
    </source>
</evidence>
<protein>
    <recommendedName>
        <fullName evidence="1">Glycosyltransferase 2-like domain-containing protein</fullName>
    </recommendedName>
</protein>
<reference evidence="2 3" key="1">
    <citation type="journal article" date="2016" name="Nat. Commun.">
        <title>Thousands of microbial genomes shed light on interconnected biogeochemical processes in an aquifer system.</title>
        <authorList>
            <person name="Anantharaman K."/>
            <person name="Brown C.T."/>
            <person name="Hug L.A."/>
            <person name="Sharon I."/>
            <person name="Castelle C.J."/>
            <person name="Probst A.J."/>
            <person name="Thomas B.C."/>
            <person name="Singh A."/>
            <person name="Wilkins M.J."/>
            <person name="Karaoz U."/>
            <person name="Brodie E.L."/>
            <person name="Williams K.H."/>
            <person name="Hubbard S.S."/>
            <person name="Banfield J.F."/>
        </authorList>
    </citation>
    <scope>NUCLEOTIDE SEQUENCE [LARGE SCALE GENOMIC DNA]</scope>
</reference>
<dbReference type="InterPro" id="IPR029044">
    <property type="entry name" value="Nucleotide-diphossugar_trans"/>
</dbReference>
<dbReference type="PANTHER" id="PTHR43685">
    <property type="entry name" value="GLYCOSYLTRANSFERASE"/>
    <property type="match status" value="1"/>
</dbReference>
<name>A0A1F7FC90_UNCRA</name>
<evidence type="ECO:0000259" key="1">
    <source>
        <dbReference type="Pfam" id="PF00535"/>
    </source>
</evidence>
<evidence type="ECO:0000313" key="2">
    <source>
        <dbReference type="EMBL" id="OGK04097.1"/>
    </source>
</evidence>
<dbReference type="PANTHER" id="PTHR43685:SF2">
    <property type="entry name" value="GLYCOSYLTRANSFERASE 2-LIKE DOMAIN-CONTAINING PROTEIN"/>
    <property type="match status" value="1"/>
</dbReference>
<sequence>MAESPLVSVIIPTYNRCKMVEQAVASILCQTYAAYECIVVDDGSTDSTASCLQERFGSRITVLQQENRGVSAARNVGIRAAQGRFIAFLDSDDEWKPEKLRNQVDFMAANPGLRICQTNEVWMRKGVRVNPRKDHCKKAGDIFAESLERCMITPSSVLCEKSLLEETGLFDENLPACEDYDLWLRVTCAYEIGLVPELLLVRNGGRPDQLSAQHSLDKYRIMALKKLLVSNRLSCGQVQSAFEVFARKCRIYGEGCIKRSREDEGRDVLRLPETISRRVSVS</sequence>
<dbReference type="EMBL" id="MFYX01000075">
    <property type="protein sequence ID" value="OGK04097.1"/>
    <property type="molecule type" value="Genomic_DNA"/>
</dbReference>
<dbReference type="AlphaFoldDB" id="A0A1F7FC90"/>
<comment type="caution">
    <text evidence="2">The sequence shown here is derived from an EMBL/GenBank/DDBJ whole genome shotgun (WGS) entry which is preliminary data.</text>
</comment>
<dbReference type="Gene3D" id="3.90.550.10">
    <property type="entry name" value="Spore Coat Polysaccharide Biosynthesis Protein SpsA, Chain A"/>
    <property type="match status" value="1"/>
</dbReference>
<dbReference type="CDD" id="cd00761">
    <property type="entry name" value="Glyco_tranf_GTA_type"/>
    <property type="match status" value="1"/>
</dbReference>